<dbReference type="SUPFAM" id="SSF109854">
    <property type="entry name" value="DinB/YfiT-like putative metalloenzymes"/>
    <property type="match status" value="1"/>
</dbReference>
<proteinExistence type="predicted"/>
<dbReference type="Proteomes" id="UP000215027">
    <property type="component" value="Chromosome I"/>
</dbReference>
<dbReference type="RefSeq" id="WP_095042342.1">
    <property type="nucleotide sequence ID" value="NZ_LN890655.1"/>
</dbReference>
<evidence type="ECO:0000313" key="3">
    <source>
        <dbReference type="Proteomes" id="UP000215027"/>
    </source>
</evidence>
<evidence type="ECO:0000259" key="1">
    <source>
        <dbReference type="Pfam" id="PF12867"/>
    </source>
</evidence>
<dbReference type="Gene3D" id="1.20.120.450">
    <property type="entry name" value="dinb family like domain"/>
    <property type="match status" value="1"/>
</dbReference>
<feature type="domain" description="DinB-like" evidence="1">
    <location>
        <begin position="23"/>
        <end position="149"/>
    </location>
</feature>
<sequence length="156" mass="17607">MLNPPPIPDLLAELTAFRDQMADLSTADTRWRQRPSAAEWSLNEIACHLRDVEIEVHQARLRSLLAEEGAFLPGVDADEWATTRNYRAQDGRAALVDYLAARDKTIALLSPLPEAVWDRQGQHTFFGPTSLHEIVFLAVRHDRVHAEQIAALNFTQ</sequence>
<protein>
    <recommendedName>
        <fullName evidence="1">DinB-like domain-containing protein</fullName>
    </recommendedName>
</protein>
<organism evidence="2 3">
    <name type="scientific">Candidatus Promineifilum breve</name>
    <dbReference type="NCBI Taxonomy" id="1806508"/>
    <lineage>
        <taxon>Bacteria</taxon>
        <taxon>Bacillati</taxon>
        <taxon>Chloroflexota</taxon>
        <taxon>Ardenticatenia</taxon>
        <taxon>Candidatus Promineifilales</taxon>
        <taxon>Candidatus Promineifilaceae</taxon>
        <taxon>Candidatus Promineifilum</taxon>
    </lineage>
</organism>
<name>A0A160SZE1_9CHLR</name>
<keyword evidence="3" id="KW-1185">Reference proteome</keyword>
<dbReference type="Pfam" id="PF12867">
    <property type="entry name" value="DinB_2"/>
    <property type="match status" value="1"/>
</dbReference>
<dbReference type="KEGG" id="pbf:CFX0092_A0888"/>
<dbReference type="InterPro" id="IPR034660">
    <property type="entry name" value="DinB/YfiT-like"/>
</dbReference>
<gene>
    <name evidence="2" type="ORF">CFX0092_A0888</name>
</gene>
<dbReference type="OrthoDB" id="156023at2"/>
<dbReference type="AlphaFoldDB" id="A0A160SZE1"/>
<dbReference type="EMBL" id="LN890655">
    <property type="protein sequence ID" value="CUS02766.2"/>
    <property type="molecule type" value="Genomic_DNA"/>
</dbReference>
<reference evidence="2" key="1">
    <citation type="submission" date="2016-01" db="EMBL/GenBank/DDBJ databases">
        <authorList>
            <person name="Mcilroy J.S."/>
            <person name="Karst M S."/>
            <person name="Albertsen M."/>
        </authorList>
    </citation>
    <scope>NUCLEOTIDE SEQUENCE</scope>
    <source>
        <strain evidence="2">Cfx-K</strain>
    </source>
</reference>
<evidence type="ECO:0000313" key="2">
    <source>
        <dbReference type="EMBL" id="CUS02766.2"/>
    </source>
</evidence>
<dbReference type="InterPro" id="IPR024775">
    <property type="entry name" value="DinB-like"/>
</dbReference>
<accession>A0A160SZE1</accession>